<dbReference type="Proteomes" id="UP000800235">
    <property type="component" value="Unassembled WGS sequence"/>
</dbReference>
<keyword evidence="3" id="KW-1185">Reference proteome</keyword>
<evidence type="ECO:0000313" key="3">
    <source>
        <dbReference type="Proteomes" id="UP000800235"/>
    </source>
</evidence>
<sequence>MGKERWIACRRSLATLAKPNTTLKTRGLPTFLLNDGDHGEGFVAKCPEDTIISIPSPLNRCSGSSTWLININAPKVPLDVRSPYHVVKSKRTRQFMALTRSTTKEANVLQAIKHYFSTTSLLALPATSSPPKGRPPIKVPATQSTVLVGVAKTTDRNIPLKEYTGSNVTSKLVSPARQGRVRTTSNIQQAKALVREKNRKKVAEVRKKAELEMQRASAAQLEAQKAQKDQDKARELAELQAKIIAEKEDRERSEAEKDRQLRIAQIDDEIAKIHTIQRKYPDRNGLRIRAAEMMVDDVVNATRDIARQLNGLPSYGFRERISERVAHAQDVLPSIRSDRAMLLLEDLERSVARIEVQMQKIRNKRLGMSEYGITEHRQYRLHTLVRSEQDEKRTQSDKVAQIEAELEAYRAEVKQQDESEAFAARIQTYEGYKEIFTPPLFSMGETSAALEGYVHVLDAKLRMWTSFVHEVSEEHRAGSLNIRTLMLRTVPGLGDSVDEIIRPWLKISSANTILADIDNVRDHFTHERQLWAWHRDEHERRVKSLSALTHELRK</sequence>
<keyword evidence="1" id="KW-0175">Coiled coil</keyword>
<proteinExistence type="predicted"/>
<feature type="coiled-coil region" evidence="1">
    <location>
        <begin position="206"/>
        <end position="256"/>
    </location>
</feature>
<gene>
    <name evidence="2" type="ORF">EJ08DRAFT_634691</name>
</gene>
<dbReference type="AlphaFoldDB" id="A0A9P4NQL5"/>
<accession>A0A9P4NQL5</accession>
<feature type="coiled-coil region" evidence="1">
    <location>
        <begin position="344"/>
        <end position="419"/>
    </location>
</feature>
<evidence type="ECO:0000256" key="1">
    <source>
        <dbReference type="SAM" id="Coils"/>
    </source>
</evidence>
<name>A0A9P4NQL5_9PEZI</name>
<protein>
    <submittedName>
        <fullName evidence="2">Uncharacterized protein</fullName>
    </submittedName>
</protein>
<dbReference type="EMBL" id="MU007043">
    <property type="protein sequence ID" value="KAF2429872.1"/>
    <property type="molecule type" value="Genomic_DNA"/>
</dbReference>
<organism evidence="2 3">
    <name type="scientific">Tothia fuscella</name>
    <dbReference type="NCBI Taxonomy" id="1048955"/>
    <lineage>
        <taxon>Eukaryota</taxon>
        <taxon>Fungi</taxon>
        <taxon>Dikarya</taxon>
        <taxon>Ascomycota</taxon>
        <taxon>Pezizomycotina</taxon>
        <taxon>Dothideomycetes</taxon>
        <taxon>Pleosporomycetidae</taxon>
        <taxon>Venturiales</taxon>
        <taxon>Cylindrosympodiaceae</taxon>
        <taxon>Tothia</taxon>
    </lineage>
</organism>
<reference evidence="2" key="1">
    <citation type="journal article" date="2020" name="Stud. Mycol.">
        <title>101 Dothideomycetes genomes: a test case for predicting lifestyles and emergence of pathogens.</title>
        <authorList>
            <person name="Haridas S."/>
            <person name="Albert R."/>
            <person name="Binder M."/>
            <person name="Bloem J."/>
            <person name="Labutti K."/>
            <person name="Salamov A."/>
            <person name="Andreopoulos B."/>
            <person name="Baker S."/>
            <person name="Barry K."/>
            <person name="Bills G."/>
            <person name="Bluhm B."/>
            <person name="Cannon C."/>
            <person name="Castanera R."/>
            <person name="Culley D."/>
            <person name="Daum C."/>
            <person name="Ezra D."/>
            <person name="Gonzalez J."/>
            <person name="Henrissat B."/>
            <person name="Kuo A."/>
            <person name="Liang C."/>
            <person name="Lipzen A."/>
            <person name="Lutzoni F."/>
            <person name="Magnuson J."/>
            <person name="Mondo S."/>
            <person name="Nolan M."/>
            <person name="Ohm R."/>
            <person name="Pangilinan J."/>
            <person name="Park H.-J."/>
            <person name="Ramirez L."/>
            <person name="Alfaro M."/>
            <person name="Sun H."/>
            <person name="Tritt A."/>
            <person name="Yoshinaga Y."/>
            <person name="Zwiers L.-H."/>
            <person name="Turgeon B."/>
            <person name="Goodwin S."/>
            <person name="Spatafora J."/>
            <person name="Crous P."/>
            <person name="Grigoriev I."/>
        </authorList>
    </citation>
    <scope>NUCLEOTIDE SEQUENCE</scope>
    <source>
        <strain evidence="2">CBS 130266</strain>
    </source>
</reference>
<evidence type="ECO:0000313" key="2">
    <source>
        <dbReference type="EMBL" id="KAF2429872.1"/>
    </source>
</evidence>
<comment type="caution">
    <text evidence="2">The sequence shown here is derived from an EMBL/GenBank/DDBJ whole genome shotgun (WGS) entry which is preliminary data.</text>
</comment>